<sequence length="130" mass="14822">MGDYDFVRGVIWNSLPELRRTLMEIEAEQAEFDEGEDTPSTVSIYSLASDVFIDGALAPLLSSEEIEKDVAIRCAGVIETLLLRGSTEVRQMVSIRITDYLLGWNLWEKFSQHSGPALLEEVGRRKRYYF</sequence>
<gene>
    <name evidence="1" type="ORF">RI138_24925</name>
</gene>
<name>A0ABY9W0Z4_9ACTN</name>
<accession>A0ABY9W0Z4</accession>
<keyword evidence="2" id="KW-1185">Reference proteome</keyword>
<dbReference type="Proteomes" id="UP001303236">
    <property type="component" value="Chromosome"/>
</dbReference>
<organism evidence="1 2">
    <name type="scientific">Streptomyces durocortorensis</name>
    <dbReference type="NCBI Taxonomy" id="2811104"/>
    <lineage>
        <taxon>Bacteria</taxon>
        <taxon>Bacillati</taxon>
        <taxon>Actinomycetota</taxon>
        <taxon>Actinomycetes</taxon>
        <taxon>Kitasatosporales</taxon>
        <taxon>Streptomycetaceae</taxon>
        <taxon>Streptomyces</taxon>
    </lineage>
</organism>
<proteinExistence type="predicted"/>
<evidence type="ECO:0000313" key="1">
    <source>
        <dbReference type="EMBL" id="WNF29814.1"/>
    </source>
</evidence>
<evidence type="ECO:0000313" key="2">
    <source>
        <dbReference type="Proteomes" id="UP001303236"/>
    </source>
</evidence>
<protein>
    <submittedName>
        <fullName evidence="1">Uncharacterized protein</fullName>
    </submittedName>
</protein>
<reference evidence="1 2" key="1">
    <citation type="submission" date="2023-09" db="EMBL/GenBank/DDBJ databases">
        <title>Genome completion map analysis of the actinomycetes C11-1.</title>
        <authorList>
            <person name="Qin P."/>
            <person name="Guan P."/>
        </authorList>
    </citation>
    <scope>NUCLEOTIDE SEQUENCE [LARGE SCALE GENOMIC DNA]</scope>
    <source>
        <strain evidence="1 2">C11-1</strain>
    </source>
</reference>
<dbReference type="EMBL" id="CP134500">
    <property type="protein sequence ID" value="WNF29814.1"/>
    <property type="molecule type" value="Genomic_DNA"/>
</dbReference>